<sequence length="43" mass="4397">MTRTILLALTLILPQASAAALTGPADSGISLTCSMRLCPPKAQ</sequence>
<evidence type="ECO:0000256" key="1">
    <source>
        <dbReference type="SAM" id="SignalP"/>
    </source>
</evidence>
<organism evidence="2 3">
    <name type="scientific">Deinococcus soli</name>
    <name type="common">ex Cha et al. 2016</name>
    <dbReference type="NCBI Taxonomy" id="1309411"/>
    <lineage>
        <taxon>Bacteria</taxon>
        <taxon>Thermotogati</taxon>
        <taxon>Deinococcota</taxon>
        <taxon>Deinococci</taxon>
        <taxon>Deinococcales</taxon>
        <taxon>Deinococcaceae</taxon>
        <taxon>Deinococcus</taxon>
    </lineage>
</organism>
<evidence type="ECO:0000313" key="2">
    <source>
        <dbReference type="EMBL" id="MDR6217223.1"/>
    </source>
</evidence>
<keyword evidence="1" id="KW-0732">Signal</keyword>
<dbReference type="EMBL" id="JAVDQK010000002">
    <property type="protein sequence ID" value="MDR6217223.1"/>
    <property type="molecule type" value="Genomic_DNA"/>
</dbReference>
<comment type="caution">
    <text evidence="2">The sequence shown here is derived from an EMBL/GenBank/DDBJ whole genome shotgun (WGS) entry which is preliminary data.</text>
</comment>
<feature type="chain" id="PRO_5041923241" evidence="1">
    <location>
        <begin position="19"/>
        <end position="43"/>
    </location>
</feature>
<dbReference type="RefSeq" id="WP_309848478.1">
    <property type="nucleotide sequence ID" value="NZ_JAVDQJ010000001.1"/>
</dbReference>
<name>A0AAE3XA67_9DEIO</name>
<dbReference type="Proteomes" id="UP001185331">
    <property type="component" value="Unassembled WGS sequence"/>
</dbReference>
<gene>
    <name evidence="2" type="ORF">J2Y00_000780</name>
</gene>
<evidence type="ECO:0000313" key="3">
    <source>
        <dbReference type="Proteomes" id="UP001185331"/>
    </source>
</evidence>
<proteinExistence type="predicted"/>
<reference evidence="2" key="1">
    <citation type="submission" date="2023-07" db="EMBL/GenBank/DDBJ databases">
        <title>Sorghum-associated microbial communities from plants grown in Nebraska, USA.</title>
        <authorList>
            <person name="Schachtman D."/>
        </authorList>
    </citation>
    <scope>NUCLEOTIDE SEQUENCE</scope>
    <source>
        <strain evidence="2">BE330</strain>
    </source>
</reference>
<dbReference type="AlphaFoldDB" id="A0AAE3XA67"/>
<protein>
    <submittedName>
        <fullName evidence="2">Uncharacterized protein</fullName>
    </submittedName>
</protein>
<accession>A0AAE3XA67</accession>
<feature type="signal peptide" evidence="1">
    <location>
        <begin position="1"/>
        <end position="18"/>
    </location>
</feature>